<proteinExistence type="predicted"/>
<accession>A0ABD4QXF5</accession>
<dbReference type="AlphaFoldDB" id="A0ABD4QXF5"/>
<protein>
    <recommendedName>
        <fullName evidence="3">Head decoration protein</fullName>
    </recommendedName>
</protein>
<name>A0ABD4QXF5_VIBAN</name>
<evidence type="ECO:0000313" key="1">
    <source>
        <dbReference type="EMBL" id="MBT2919833.1"/>
    </source>
</evidence>
<evidence type="ECO:0008006" key="3">
    <source>
        <dbReference type="Google" id="ProtNLM"/>
    </source>
</evidence>
<sequence length="127" mass="13186">MKTTIKGAPAIVGSYNGGNVIQQMMVNGVADLEPGHVVVIADGVITARWNGSPLITAQDDGAGNLTVTQVTLGIVTTKQMEGDASVSTLRLGAYLRDRVVLADGSALSASNEFTLSLSHLFTEGAWL</sequence>
<gene>
    <name evidence="1" type="ORF">PL14_14220</name>
</gene>
<dbReference type="EMBL" id="JAHGUI010000060">
    <property type="protein sequence ID" value="MBT2919833.1"/>
    <property type="molecule type" value="Genomic_DNA"/>
</dbReference>
<reference evidence="1 2" key="1">
    <citation type="journal article" date="2017" name="J. Fish Dis.">
        <title>Comparative assessment of Vibrio virulence in marine fish larvae.</title>
        <authorList>
            <person name="Ronneseth A."/>
            <person name="Castillo D."/>
            <person name="D'Alvise P."/>
            <person name="Tonnesen O."/>
            <person name="Haugland G."/>
            <person name="Grotkjaer T."/>
            <person name="Engell-Sorensen K."/>
            <person name="Norremark L."/>
            <person name="Bergh O."/>
            <person name="Wergeland H.I."/>
            <person name="Gram L."/>
        </authorList>
    </citation>
    <scope>NUCLEOTIDE SEQUENCE [LARGE SCALE GENOMIC DNA]</scope>
    <source>
        <strain evidence="1 2">90-11-286</strain>
    </source>
</reference>
<evidence type="ECO:0000313" key="2">
    <source>
        <dbReference type="Proteomes" id="UP000078309"/>
    </source>
</evidence>
<dbReference type="Proteomes" id="UP000078309">
    <property type="component" value="Unassembled WGS sequence"/>
</dbReference>
<organism evidence="1 2">
    <name type="scientific">Vibrio anguillarum</name>
    <name type="common">Listonella anguillarum</name>
    <dbReference type="NCBI Taxonomy" id="55601"/>
    <lineage>
        <taxon>Bacteria</taxon>
        <taxon>Pseudomonadati</taxon>
        <taxon>Pseudomonadota</taxon>
        <taxon>Gammaproteobacteria</taxon>
        <taxon>Vibrionales</taxon>
        <taxon>Vibrionaceae</taxon>
        <taxon>Vibrio</taxon>
    </lineage>
</organism>
<comment type="caution">
    <text evidence="1">The sequence shown here is derived from an EMBL/GenBank/DDBJ whole genome shotgun (WGS) entry which is preliminary data.</text>
</comment>
<dbReference type="RefSeq" id="WP_001900887.1">
    <property type="nucleotide sequence ID" value="NZ_JAHGUI010000060.1"/>
</dbReference>